<evidence type="ECO:0000313" key="1">
    <source>
        <dbReference type="EMBL" id="GAH44487.1"/>
    </source>
</evidence>
<organism evidence="1">
    <name type="scientific">marine sediment metagenome</name>
    <dbReference type="NCBI Taxonomy" id="412755"/>
    <lineage>
        <taxon>unclassified sequences</taxon>
        <taxon>metagenomes</taxon>
        <taxon>ecological metagenomes</taxon>
    </lineage>
</organism>
<sequence length="131" mass="15073">LGPTMSLVSTSFLGTTYDDTQNSIIDIEVSSPDNDFSHVKLYYQYQGSNQQSWNYYDTFEANNSIAQVPFNLINLRDDNVSFQILGFDNLGNSKLLYESNYWVVKDMNNHMSFTLEGIEHDKLYGLEENKS</sequence>
<accession>X1FHS4</accession>
<name>X1FHS4_9ZZZZ</name>
<comment type="caution">
    <text evidence="1">The sequence shown here is derived from an EMBL/GenBank/DDBJ whole genome shotgun (WGS) entry which is preliminary data.</text>
</comment>
<reference evidence="1" key="1">
    <citation type="journal article" date="2014" name="Front. Microbiol.">
        <title>High frequency of phylogenetically diverse reductive dehalogenase-homologous genes in deep subseafloor sedimentary metagenomes.</title>
        <authorList>
            <person name="Kawai M."/>
            <person name="Futagami T."/>
            <person name="Toyoda A."/>
            <person name="Takaki Y."/>
            <person name="Nishi S."/>
            <person name="Hori S."/>
            <person name="Arai W."/>
            <person name="Tsubouchi T."/>
            <person name="Morono Y."/>
            <person name="Uchiyama I."/>
            <person name="Ito T."/>
            <person name="Fujiyama A."/>
            <person name="Inagaki F."/>
            <person name="Takami H."/>
        </authorList>
    </citation>
    <scope>NUCLEOTIDE SEQUENCE</scope>
    <source>
        <strain evidence="1">Expedition CK06-06</strain>
    </source>
</reference>
<dbReference type="EMBL" id="BARU01006039">
    <property type="protein sequence ID" value="GAH44487.1"/>
    <property type="molecule type" value="Genomic_DNA"/>
</dbReference>
<protein>
    <submittedName>
        <fullName evidence="1">Uncharacterized protein</fullName>
    </submittedName>
</protein>
<feature type="non-terminal residue" evidence="1">
    <location>
        <position position="1"/>
    </location>
</feature>
<proteinExistence type="predicted"/>
<dbReference type="AlphaFoldDB" id="X1FHS4"/>
<gene>
    <name evidence="1" type="ORF">S03H2_11860</name>
</gene>